<gene>
    <name evidence="7" type="ORF">H9650_06045</name>
</gene>
<dbReference type="Pfam" id="PF02588">
    <property type="entry name" value="YitT_membrane"/>
    <property type="match status" value="1"/>
</dbReference>
<dbReference type="InterPro" id="IPR051461">
    <property type="entry name" value="UPF0750_membrane"/>
</dbReference>
<feature type="transmembrane region" description="Helical" evidence="6">
    <location>
        <begin position="141"/>
        <end position="162"/>
    </location>
</feature>
<dbReference type="InterPro" id="IPR003740">
    <property type="entry name" value="YitT"/>
</dbReference>
<keyword evidence="8" id="KW-1185">Reference proteome</keyword>
<keyword evidence="3 6" id="KW-0812">Transmembrane</keyword>
<evidence type="ECO:0000256" key="5">
    <source>
        <dbReference type="ARBA" id="ARBA00023136"/>
    </source>
</evidence>
<comment type="caution">
    <text evidence="7">The sequence shown here is derived from an EMBL/GenBank/DDBJ whole genome shotgun (WGS) entry which is preliminary data.</text>
</comment>
<evidence type="ECO:0000256" key="3">
    <source>
        <dbReference type="ARBA" id="ARBA00022692"/>
    </source>
</evidence>
<feature type="transmembrane region" description="Helical" evidence="6">
    <location>
        <begin position="7"/>
        <end position="26"/>
    </location>
</feature>
<keyword evidence="4 6" id="KW-1133">Transmembrane helix</keyword>
<dbReference type="PANTHER" id="PTHR33545">
    <property type="entry name" value="UPF0750 MEMBRANE PROTEIN YITT-RELATED"/>
    <property type="match status" value="1"/>
</dbReference>
<evidence type="ECO:0000256" key="4">
    <source>
        <dbReference type="ARBA" id="ARBA00022989"/>
    </source>
</evidence>
<keyword evidence="5 6" id="KW-0472">Membrane</keyword>
<reference evidence="7 8" key="1">
    <citation type="submission" date="2020-08" db="EMBL/GenBank/DDBJ databases">
        <title>A Genomic Blueprint of the Chicken Gut Microbiome.</title>
        <authorList>
            <person name="Gilroy R."/>
            <person name="Ravi A."/>
            <person name="Getino M."/>
            <person name="Pursley I."/>
            <person name="Horton D.L."/>
            <person name="Alikhan N.-F."/>
            <person name="Baker D."/>
            <person name="Gharbi K."/>
            <person name="Hall N."/>
            <person name="Watson M."/>
            <person name="Adriaenssens E.M."/>
            <person name="Foster-Nyarko E."/>
            <person name="Jarju S."/>
            <person name="Secka A."/>
            <person name="Antonio M."/>
            <person name="Oren A."/>
            <person name="Chaudhuri R."/>
            <person name="La Ragione R.M."/>
            <person name="Hildebrand F."/>
            <person name="Pallen M.J."/>
        </authorList>
    </citation>
    <scope>NUCLEOTIDE SEQUENCE [LARGE SCALE GENOMIC DNA]</scope>
    <source>
        <strain evidence="7 8">Sa2BUA9</strain>
    </source>
</reference>
<proteinExistence type="predicted"/>
<evidence type="ECO:0000256" key="2">
    <source>
        <dbReference type="ARBA" id="ARBA00022475"/>
    </source>
</evidence>
<dbReference type="RefSeq" id="WP_154310508.1">
    <property type="nucleotide sequence ID" value="NZ_JACSQO010000002.1"/>
</dbReference>
<evidence type="ECO:0000256" key="6">
    <source>
        <dbReference type="SAM" id="Phobius"/>
    </source>
</evidence>
<keyword evidence="2" id="KW-1003">Cell membrane</keyword>
<feature type="transmembrane region" description="Helical" evidence="6">
    <location>
        <begin position="46"/>
        <end position="67"/>
    </location>
</feature>
<dbReference type="Proteomes" id="UP000640786">
    <property type="component" value="Unassembled WGS sequence"/>
</dbReference>
<accession>A0ABR8R7E1</accession>
<evidence type="ECO:0000313" key="8">
    <source>
        <dbReference type="Proteomes" id="UP000640786"/>
    </source>
</evidence>
<comment type="subcellular location">
    <subcellularLocation>
        <location evidence="1">Cell membrane</location>
        <topology evidence="1">Multi-pass membrane protein</topology>
    </subcellularLocation>
</comment>
<evidence type="ECO:0000313" key="7">
    <source>
        <dbReference type="EMBL" id="MBD7943675.1"/>
    </source>
</evidence>
<feature type="transmembrane region" description="Helical" evidence="6">
    <location>
        <begin position="72"/>
        <end position="90"/>
    </location>
</feature>
<evidence type="ECO:0000256" key="1">
    <source>
        <dbReference type="ARBA" id="ARBA00004651"/>
    </source>
</evidence>
<name>A0ABR8R7E1_9BACI</name>
<feature type="transmembrane region" description="Helical" evidence="6">
    <location>
        <begin position="102"/>
        <end position="120"/>
    </location>
</feature>
<feature type="transmembrane region" description="Helical" evidence="6">
    <location>
        <begin position="168"/>
        <end position="186"/>
    </location>
</feature>
<organism evidence="7 8">
    <name type="scientific">Psychrobacillus faecigallinarum</name>
    <dbReference type="NCBI Taxonomy" id="2762235"/>
    <lineage>
        <taxon>Bacteria</taxon>
        <taxon>Bacillati</taxon>
        <taxon>Bacillota</taxon>
        <taxon>Bacilli</taxon>
        <taxon>Bacillales</taxon>
        <taxon>Bacillaceae</taxon>
        <taxon>Psychrobacillus</taxon>
    </lineage>
</organism>
<dbReference type="PANTHER" id="PTHR33545:SF5">
    <property type="entry name" value="UPF0750 MEMBRANE PROTEIN YITT"/>
    <property type="match status" value="1"/>
</dbReference>
<dbReference type="EMBL" id="JACSQO010000002">
    <property type="protein sequence ID" value="MBD7943675.1"/>
    <property type="molecule type" value="Genomic_DNA"/>
</dbReference>
<protein>
    <submittedName>
        <fullName evidence="7">YitT family protein</fullName>
    </submittedName>
</protein>
<sequence length="199" mass="21613">MYLFKKGLVIIFGSIFIALGINLFLVPYEILDGGVIGIGLIFNYLWGVKTGATIILFSIPIFVVAWYKYREYFYNSLHGMIISSFFIDLFKPFSQLVILESVPSALVGGSLVGIGIGFMLRYRTSTGGTDLVAQFISAKTGVNVGINIFVIDSLVLVVGGLLLSMDSFLLSIMTILSVALSTSLIARKTKPHPNSPITA</sequence>